<dbReference type="PANTHER" id="PTHR24173">
    <property type="entry name" value="ANKYRIN REPEAT CONTAINING"/>
    <property type="match status" value="1"/>
</dbReference>
<evidence type="ECO:0000256" key="1">
    <source>
        <dbReference type="ARBA" id="ARBA00022737"/>
    </source>
</evidence>
<gene>
    <name evidence="6" type="ORF">OTU49_001572</name>
</gene>
<feature type="repeat" description="ANK" evidence="3">
    <location>
        <begin position="183"/>
        <end position="215"/>
    </location>
</feature>
<dbReference type="PANTHER" id="PTHR24173:SF74">
    <property type="entry name" value="ANKYRIN REPEAT DOMAIN-CONTAINING PROTEIN 16"/>
    <property type="match status" value="1"/>
</dbReference>
<dbReference type="SUPFAM" id="SSF48403">
    <property type="entry name" value="Ankyrin repeat"/>
    <property type="match status" value="1"/>
</dbReference>
<keyword evidence="1" id="KW-0677">Repeat</keyword>
<dbReference type="EMBL" id="JARKIK010000026">
    <property type="protein sequence ID" value="KAK8743163.1"/>
    <property type="molecule type" value="Genomic_DNA"/>
</dbReference>
<feature type="compositionally biased region" description="Basic residues" evidence="5">
    <location>
        <begin position="641"/>
        <end position="650"/>
    </location>
</feature>
<comment type="caution">
    <text evidence="6">The sequence shown here is derived from an EMBL/GenBank/DDBJ whole genome shotgun (WGS) entry which is preliminary data.</text>
</comment>
<evidence type="ECO:0000256" key="4">
    <source>
        <dbReference type="SAM" id="Coils"/>
    </source>
</evidence>
<dbReference type="Gene3D" id="1.25.40.20">
    <property type="entry name" value="Ankyrin repeat-containing domain"/>
    <property type="match status" value="1"/>
</dbReference>
<dbReference type="InterPro" id="IPR036770">
    <property type="entry name" value="Ankyrin_rpt-contain_sf"/>
</dbReference>
<dbReference type="PROSITE" id="PS50088">
    <property type="entry name" value="ANK_REPEAT"/>
    <property type="match status" value="5"/>
</dbReference>
<feature type="compositionally biased region" description="Low complexity" evidence="5">
    <location>
        <begin position="780"/>
        <end position="791"/>
    </location>
</feature>
<feature type="region of interest" description="Disordered" evidence="5">
    <location>
        <begin position="530"/>
        <end position="659"/>
    </location>
</feature>
<accession>A0AAW0XT84</accession>
<dbReference type="SMART" id="SM00248">
    <property type="entry name" value="ANK"/>
    <property type="match status" value="6"/>
</dbReference>
<keyword evidence="4" id="KW-0175">Coiled coil</keyword>
<proteinExistence type="predicted"/>
<evidence type="ECO:0000256" key="2">
    <source>
        <dbReference type="ARBA" id="ARBA00023043"/>
    </source>
</evidence>
<feature type="coiled-coil region" evidence="4">
    <location>
        <begin position="1798"/>
        <end position="1888"/>
    </location>
</feature>
<dbReference type="Pfam" id="PF12796">
    <property type="entry name" value="Ank_2"/>
    <property type="match status" value="2"/>
</dbReference>
<organism evidence="6 7">
    <name type="scientific">Cherax quadricarinatus</name>
    <name type="common">Australian red claw crayfish</name>
    <dbReference type="NCBI Taxonomy" id="27406"/>
    <lineage>
        <taxon>Eukaryota</taxon>
        <taxon>Metazoa</taxon>
        <taxon>Ecdysozoa</taxon>
        <taxon>Arthropoda</taxon>
        <taxon>Crustacea</taxon>
        <taxon>Multicrustacea</taxon>
        <taxon>Malacostraca</taxon>
        <taxon>Eumalacostraca</taxon>
        <taxon>Eucarida</taxon>
        <taxon>Decapoda</taxon>
        <taxon>Pleocyemata</taxon>
        <taxon>Astacidea</taxon>
        <taxon>Parastacoidea</taxon>
        <taxon>Parastacidae</taxon>
        <taxon>Cherax</taxon>
    </lineage>
</organism>
<feature type="coiled-coil region" evidence="4">
    <location>
        <begin position="1973"/>
        <end position="2207"/>
    </location>
</feature>
<feature type="coiled-coil region" evidence="4">
    <location>
        <begin position="1052"/>
        <end position="1177"/>
    </location>
</feature>
<feature type="region of interest" description="Disordered" evidence="5">
    <location>
        <begin position="317"/>
        <end position="360"/>
    </location>
</feature>
<feature type="repeat" description="ANK" evidence="3">
    <location>
        <begin position="249"/>
        <end position="281"/>
    </location>
</feature>
<dbReference type="Proteomes" id="UP001445076">
    <property type="component" value="Unassembled WGS sequence"/>
</dbReference>
<dbReference type="PROSITE" id="PS50297">
    <property type="entry name" value="ANK_REP_REGION"/>
    <property type="match status" value="4"/>
</dbReference>
<feature type="repeat" description="ANK" evidence="3">
    <location>
        <begin position="216"/>
        <end position="248"/>
    </location>
</feature>
<feature type="compositionally biased region" description="Polar residues" evidence="5">
    <location>
        <begin position="584"/>
        <end position="594"/>
    </location>
</feature>
<sequence length="2359" mass="263617">MKKLKRVFGSVANLASGGSDEQSSSGTPRSCDATSAHRSMSTSPHGSGSPQKSSYYSYETRSLDSFTSGTSAGITQVDPHSKHDKNFTKLHKWAYLGDITKLKKFIKKVPVDAQDSEGKTALHHASSQGHADALLFLLGSKSNVEVKDNAGMTPFLRAVERSQLHIVQMLLQRRVDMKVSDYQRNNCLHLAARTGATELLTVLLDCGSDCDAPNALGHTPLHIACSENQEEAVESLLRHGASVNVSDKEGVTPLMLVAKMGSVPLVESLIDHGADVSPLDASKWSAADYARFTNHNQLYNHLKALMQEDGSSCLVPQGLLNVSDDGSDQDIAATGPPSENNQSNFDREDNSWSDSSDVDSVKEKPKLNLTKFLLSSNESSGKVFASATHEGNSSQVSGPPKPPRLHTSSSSIASEVDAKASDVCSDKDDSLKGDDSWKSSSEEEDEPKSKLKSFALFTRDLNSREEIFKKREMQEKIGHVVSHSRTSREDLLAELGLNDMAYQSSEDDVSFDDEKPVLPLEGTPKKIVISHKNSMSSEDDNINLTPSKTLPHLSISQSADGVSPRKKHQSPKPTQEQPVELIKINSSAFSSPENSDGKSRKTSISRESPRKSPMKRSPRKLKRSSNFDSDSDDELTSPQRPQRRKNHTPTKGKLEQQLTETLASDQVNLGSEEENKKFKSVCNEASAICAKDSNSDSALMLSLEEKQTSDHIETIENINKDGKSSETDRNNIGGGSVPFLSTNTSSSCTNTLPTIIGTLGRVGTMQETEELWEANASISLSKHSGSGSRSPNSDDEQPKDFIGKSGKVIDNLDLQMTAHETDNNRINETKNGSLRKNAKVEDTSHIISNDILEGKSVIAESPRSSVSLNAVLTSLELSSAKEKGNLEIVKEKLPIASSDLLYCRENQMNSASSIEKLSQNSINKKNKMDKNKLAPNQNAENSKLLHKNTVTDAANGACNQAALSTTHHKTGSGSGRCSMALSDEDSNIQDLVSIHGLDELDDGISAASTETEESTHINSGLKNSLLTPLSSLPDAHDVAQLQDFVRELRLKLEKEFGRRAALETRVSNLQQQEKELKLFSEEQELELQRQQREISTLTGRIKQFEYQSKCEQDSSRLKEQSLEDSQQRCAQLEEHCNTLREHDQQQEQLVNSLMLQLQTKECLNQNLQGMLEELTSQTKYVSMKSCQTEDIYLSAEPHITTSVQTNMILGDTKQSVTQTDPSLTSADVMVQTENNTENSAAELQESGSSLSRECASASKIKTVTTSAQTQQSLNSVSNILCTTNSVSAQVQCIPETLIKSSQTQMDTQTQYTQTETADLHVCSEKKIIDSSSQTSTLIRQTAVQTDTVDSHCDSESFPQIQDVQVQLIASAVQPMLQNFSHDIESLVMEKNELSQTSVLEMIRTIIISQIDKLQSSINSSLQQTSSVHNEGIQHQLSEEISHLKPMLQNQLDTITKIYDDVAEIKSNYLKDVITEVNSDIESRLKALMNTIEGLQQSQGSSGQVMLEIASTLKEFKQNNEQILKCISNCFQENRDFSSHEYNEIKHHFETQINEVKKALELSKQSDDSGVSESLTRGILEKLETLYNSFTQSVEKSCTVENIYGVQDGIKKMSENIQKKLFELEQGLQTVNSDTRLDQSVLDELMNSIKDSNNQLAGLLMSKTSEANSNISEALEENFHIIQDHLQRLQQTLLKRINEVSEHVNVSEDQKVVWLSKQVMEMASQVSGMKSGLLRVQSSLEASQSLPSSAGILDEALVSSLKASNDQVVSTINFQNQGIIQQLEALQKEIHSTVVQGQISKVKEEVNLLKEALNNKENELEKLAIIKENLQEKLQQQNIKLESLKCKEDEQILKIESLNEKLHYFEEILKEKDEKIQQAAAKNANQNEDTTKIRQENFRLSSENTKLSSLLEAEQRHHQWCEGELQSLKNAKEIAEAKTQEMLAHLQQASLQRTPPTGRDDDDDDSVRYRKQEMKKLELEKQEAENCYSEQYNLAHRLELQLKEEEIALRLEKIKNEELEKHLKKTKDSLNALQQDLSEARQNQETIQELENHIKESEIEIKSRDVAVETLKKKLEAANKEKLDLKQDIMLLKSEKLTYELVRQEKELAEQMQKKTEEQLHQLQRKIPLEYVSKASLQIYQKEIESKYQLELSAKLAELNQLIEEQNKQQESQAKTRRSCEQGLQSELSKKSEEIIRLRAKLSTLDEKEDTWKIRHDRLMALFQHQAETNHNHVHRLPQTQKLHEDSLSVSLQEIDNHLKTPFATSTFLGQLTPPSSLQLPKAPSNIDSYHYTHSDSLECALHKYLSTVDKPRSLLADDKPQARISPMQPSVHSLKHDRLPSLDQSCESYVDLLKKKYGF</sequence>
<feature type="compositionally biased region" description="Basic and acidic residues" evidence="5">
    <location>
        <begin position="416"/>
        <end position="441"/>
    </location>
</feature>
<feature type="compositionally biased region" description="Polar residues" evidence="5">
    <location>
        <begin position="19"/>
        <end position="55"/>
    </location>
</feature>
<keyword evidence="7" id="KW-1185">Reference proteome</keyword>
<name>A0AAW0XT84_CHEQU</name>
<protein>
    <submittedName>
        <fullName evidence="6">Uncharacterized protein</fullName>
    </submittedName>
</protein>
<evidence type="ECO:0000313" key="7">
    <source>
        <dbReference type="Proteomes" id="UP001445076"/>
    </source>
</evidence>
<reference evidence="6 7" key="1">
    <citation type="journal article" date="2024" name="BMC Genomics">
        <title>Genome assembly of redclaw crayfish (Cherax quadricarinatus) provides insights into its immune adaptation and hypoxia tolerance.</title>
        <authorList>
            <person name="Liu Z."/>
            <person name="Zheng J."/>
            <person name="Li H."/>
            <person name="Fang K."/>
            <person name="Wang S."/>
            <person name="He J."/>
            <person name="Zhou D."/>
            <person name="Weng S."/>
            <person name="Chi M."/>
            <person name="Gu Z."/>
            <person name="He J."/>
            <person name="Li F."/>
            <person name="Wang M."/>
        </authorList>
    </citation>
    <scope>NUCLEOTIDE SEQUENCE [LARGE SCALE GENOMIC DNA]</scope>
    <source>
        <strain evidence="6">ZL_2023a</strain>
    </source>
</reference>
<feature type="region of interest" description="Disordered" evidence="5">
    <location>
        <begin position="720"/>
        <end position="744"/>
    </location>
</feature>
<keyword evidence="2 3" id="KW-0040">ANK repeat</keyword>
<feature type="repeat" description="ANK" evidence="3">
    <location>
        <begin position="117"/>
        <end position="149"/>
    </location>
</feature>
<feature type="region of interest" description="Disordered" evidence="5">
    <location>
        <begin position="383"/>
        <end position="450"/>
    </location>
</feature>
<feature type="repeat" description="ANK" evidence="3">
    <location>
        <begin position="150"/>
        <end position="182"/>
    </location>
</feature>
<dbReference type="InterPro" id="IPR002110">
    <property type="entry name" value="Ankyrin_rpt"/>
</dbReference>
<feature type="region of interest" description="Disordered" evidence="5">
    <location>
        <begin position="1"/>
        <end position="55"/>
    </location>
</feature>
<feature type="compositionally biased region" description="Basic residues" evidence="5">
    <location>
        <begin position="612"/>
        <end position="623"/>
    </location>
</feature>
<feature type="compositionally biased region" description="Polar residues" evidence="5">
    <location>
        <begin position="531"/>
        <end position="560"/>
    </location>
</feature>
<evidence type="ECO:0000313" key="6">
    <source>
        <dbReference type="EMBL" id="KAK8743163.1"/>
    </source>
</evidence>
<evidence type="ECO:0000256" key="5">
    <source>
        <dbReference type="SAM" id="MobiDB-lite"/>
    </source>
</evidence>
<dbReference type="PRINTS" id="PR01415">
    <property type="entry name" value="ANKYRIN"/>
</dbReference>
<evidence type="ECO:0000256" key="3">
    <source>
        <dbReference type="PROSITE-ProRule" id="PRU00023"/>
    </source>
</evidence>
<feature type="compositionally biased region" description="Basic and acidic residues" evidence="5">
    <location>
        <begin position="720"/>
        <end position="729"/>
    </location>
</feature>
<feature type="region of interest" description="Disordered" evidence="5">
    <location>
        <begin position="780"/>
        <end position="804"/>
    </location>
</feature>